<feature type="compositionally biased region" description="Polar residues" evidence="28">
    <location>
        <begin position="293"/>
        <end position="304"/>
    </location>
</feature>
<dbReference type="PANTHER" id="PTHR46605">
    <property type="entry name" value="TUMOR NECROSIS FACTOR RECEPTOR"/>
    <property type="match status" value="1"/>
</dbReference>
<dbReference type="GO" id="GO:0007399">
    <property type="term" value="P:nervous system development"/>
    <property type="evidence" value="ECO:0007669"/>
    <property type="project" value="UniProtKB-KW"/>
</dbReference>
<feature type="repeat" description="TNFR-Cys" evidence="27">
    <location>
        <begin position="99"/>
        <end position="137"/>
    </location>
</feature>
<keyword evidence="14 29" id="KW-1133">Transmembrane helix</keyword>
<evidence type="ECO:0000256" key="10">
    <source>
        <dbReference type="ARBA" id="ARBA00022729"/>
    </source>
</evidence>
<keyword evidence="21" id="KW-0966">Cell projection</keyword>
<comment type="caution">
    <text evidence="27">Lacks conserved residue(s) required for the propagation of feature annotation.</text>
</comment>
<keyword evidence="20" id="KW-0325">Glycoprotein</keyword>
<evidence type="ECO:0000256" key="2">
    <source>
        <dbReference type="ARBA" id="ARBA00004484"/>
    </source>
</evidence>
<dbReference type="Pfam" id="PF00020">
    <property type="entry name" value="TNFR_c6"/>
    <property type="match status" value="3"/>
</dbReference>
<keyword evidence="11" id="KW-0677">Repeat</keyword>
<dbReference type="PRINTS" id="PR01966">
    <property type="entry name" value="TNFACTORR16"/>
</dbReference>
<feature type="non-terminal residue" evidence="32">
    <location>
        <position position="1"/>
    </location>
</feature>
<evidence type="ECO:0000256" key="15">
    <source>
        <dbReference type="ARBA" id="ARBA00023018"/>
    </source>
</evidence>
<dbReference type="PROSITE" id="PS50017">
    <property type="entry name" value="DEATH_DOMAIN"/>
    <property type="match status" value="1"/>
</dbReference>
<evidence type="ECO:0000256" key="25">
    <source>
        <dbReference type="ARBA" id="ARBA00082302"/>
    </source>
</evidence>
<keyword evidence="9" id="KW-0053">Apoptosis</keyword>
<feature type="compositionally biased region" description="Low complexity" evidence="28">
    <location>
        <begin position="305"/>
        <end position="316"/>
    </location>
</feature>
<evidence type="ECO:0000256" key="1">
    <source>
        <dbReference type="ARBA" id="ARBA00004251"/>
    </source>
</evidence>
<keyword evidence="33" id="KW-1185">Reference proteome</keyword>
<evidence type="ECO:0000256" key="24">
    <source>
        <dbReference type="ARBA" id="ARBA00077976"/>
    </source>
</evidence>
<evidence type="ECO:0000256" key="18">
    <source>
        <dbReference type="ARBA" id="ARBA00023157"/>
    </source>
</evidence>
<evidence type="ECO:0000256" key="19">
    <source>
        <dbReference type="ARBA" id="ARBA00023170"/>
    </source>
</evidence>
<feature type="transmembrane region" description="Helical" evidence="29">
    <location>
        <begin position="240"/>
        <end position="260"/>
    </location>
</feature>
<feature type="domain" description="TNFR-Cys" evidence="31">
    <location>
        <begin position="139"/>
        <end position="179"/>
    </location>
</feature>
<dbReference type="Gene3D" id="6.10.250.1780">
    <property type="match status" value="1"/>
</dbReference>
<dbReference type="GO" id="GO:0043197">
    <property type="term" value="C:dendritic spine"/>
    <property type="evidence" value="ECO:0007669"/>
    <property type="project" value="UniProtKB-SubCell"/>
</dbReference>
<evidence type="ECO:0000256" key="29">
    <source>
        <dbReference type="SAM" id="Phobius"/>
    </source>
</evidence>
<dbReference type="GO" id="GO:0005886">
    <property type="term" value="C:plasma membrane"/>
    <property type="evidence" value="ECO:0007669"/>
    <property type="project" value="UniProtKB-SubCell"/>
</dbReference>
<dbReference type="CDD" id="cd13416">
    <property type="entry name" value="TNFRSF16"/>
    <property type="match status" value="1"/>
</dbReference>
<dbReference type="GO" id="GO:0007266">
    <property type="term" value="P:Rho protein signal transduction"/>
    <property type="evidence" value="ECO:0007669"/>
    <property type="project" value="TreeGrafter"/>
</dbReference>
<feature type="disulfide bond" evidence="27">
    <location>
        <begin position="77"/>
        <end position="90"/>
    </location>
</feature>
<keyword evidence="6" id="KW-1003">Cell membrane</keyword>
<dbReference type="GO" id="GO:0030154">
    <property type="term" value="P:cell differentiation"/>
    <property type="evidence" value="ECO:0007669"/>
    <property type="project" value="UniProtKB-KW"/>
</dbReference>
<dbReference type="SUPFAM" id="SSF57586">
    <property type="entry name" value="TNF receptor-like"/>
    <property type="match status" value="3"/>
</dbReference>
<dbReference type="PROSITE" id="PS50050">
    <property type="entry name" value="TNFR_NGFR_2"/>
    <property type="match status" value="3"/>
</dbReference>
<dbReference type="InterPro" id="IPR001368">
    <property type="entry name" value="TNFR/NGFR_Cys_rich_reg"/>
</dbReference>
<dbReference type="PROSITE" id="PS00652">
    <property type="entry name" value="TNFR_NGFR_1"/>
    <property type="match status" value="2"/>
</dbReference>
<evidence type="ECO:0000256" key="7">
    <source>
        <dbReference type="ARBA" id="ARBA00022553"/>
    </source>
</evidence>
<evidence type="ECO:0000256" key="5">
    <source>
        <dbReference type="ARBA" id="ARBA00022473"/>
    </source>
</evidence>
<dbReference type="PANTHER" id="PTHR46605:SF3">
    <property type="entry name" value="TUMOR NECROSIS FACTOR RECEPTOR SUPERFAMILY MEMBER 16"/>
    <property type="match status" value="1"/>
</dbReference>
<feature type="disulfide bond" evidence="27">
    <location>
        <begin position="80"/>
        <end position="98"/>
    </location>
</feature>
<dbReference type="GO" id="GO:0030426">
    <property type="term" value="C:growth cone"/>
    <property type="evidence" value="ECO:0007669"/>
    <property type="project" value="UniProtKB-SubCell"/>
</dbReference>
<name>A0A7L3DLT5_PLUSO</name>
<dbReference type="InterPro" id="IPR022325">
    <property type="entry name" value="TNFR_16"/>
</dbReference>
<evidence type="ECO:0000256" key="3">
    <source>
        <dbReference type="ARBA" id="ARBA00004552"/>
    </source>
</evidence>
<keyword evidence="7" id="KW-0597">Phosphoprotein</keyword>
<comment type="caution">
    <text evidence="32">The sequence shown here is derived from an EMBL/GenBank/DDBJ whole genome shotgun (WGS) entry which is preliminary data.</text>
</comment>
<dbReference type="InterPro" id="IPR041448">
    <property type="entry name" value="TNFR16_TM"/>
</dbReference>
<feature type="domain" description="Death" evidence="30">
    <location>
        <begin position="357"/>
        <end position="434"/>
    </location>
</feature>
<keyword evidence="10" id="KW-0732">Signal</keyword>
<keyword evidence="8 29" id="KW-0812">Transmembrane</keyword>
<evidence type="ECO:0000256" key="8">
    <source>
        <dbReference type="ARBA" id="ARBA00022692"/>
    </source>
</evidence>
<evidence type="ECO:0000313" key="32">
    <source>
        <dbReference type="EMBL" id="NXT56459.1"/>
    </source>
</evidence>
<evidence type="ECO:0000256" key="14">
    <source>
        <dbReference type="ARBA" id="ARBA00022989"/>
    </source>
</evidence>
<dbReference type="Pfam" id="PF18422">
    <property type="entry name" value="TNFR_16_TM"/>
    <property type="match status" value="1"/>
</dbReference>
<dbReference type="GO" id="GO:0015026">
    <property type="term" value="F:coreceptor activity"/>
    <property type="evidence" value="ECO:0007669"/>
    <property type="project" value="TreeGrafter"/>
</dbReference>
<keyword evidence="12" id="KW-0221">Differentiation</keyword>
<dbReference type="SUPFAM" id="SSF47986">
    <property type="entry name" value="DEATH domain"/>
    <property type="match status" value="1"/>
</dbReference>
<dbReference type="InterPro" id="IPR052302">
    <property type="entry name" value="Neurotrophin_rcpt-DD"/>
</dbReference>
<evidence type="ECO:0000256" key="22">
    <source>
        <dbReference type="ARBA" id="ARBA00072356"/>
    </source>
</evidence>
<evidence type="ECO:0000256" key="26">
    <source>
        <dbReference type="ARBA" id="ARBA00082477"/>
    </source>
</evidence>
<evidence type="ECO:0000256" key="13">
    <source>
        <dbReference type="ARBA" id="ARBA00022902"/>
    </source>
</evidence>
<keyword evidence="17 29" id="KW-0472">Membrane</keyword>
<evidence type="ECO:0000256" key="21">
    <source>
        <dbReference type="ARBA" id="ARBA00023273"/>
    </source>
</evidence>
<dbReference type="FunFam" id="2.10.50.10:FF:000013">
    <property type="entry name" value="Tumor necrosis factor receptor superfamily member 16"/>
    <property type="match status" value="1"/>
</dbReference>
<evidence type="ECO:0000256" key="11">
    <source>
        <dbReference type="ARBA" id="ARBA00022737"/>
    </source>
</evidence>
<keyword evidence="5" id="KW-0217">Developmental protein</keyword>
<dbReference type="Gene3D" id="2.10.50.10">
    <property type="entry name" value="Tumor Necrosis Factor Receptor, subunit A, domain 2"/>
    <property type="match status" value="4"/>
</dbReference>
<keyword evidence="19" id="KW-0675">Receptor</keyword>
<dbReference type="GO" id="GO:0048406">
    <property type="term" value="F:nerve growth factor binding"/>
    <property type="evidence" value="ECO:0007669"/>
    <property type="project" value="TreeGrafter"/>
</dbReference>
<dbReference type="GO" id="GO:0048511">
    <property type="term" value="P:rhythmic process"/>
    <property type="evidence" value="ECO:0007669"/>
    <property type="project" value="UniProtKB-KW"/>
</dbReference>
<evidence type="ECO:0000256" key="9">
    <source>
        <dbReference type="ARBA" id="ARBA00022703"/>
    </source>
</evidence>
<protein>
    <recommendedName>
        <fullName evidence="22">Tumor necrosis factor receptor superfamily member 16</fullName>
    </recommendedName>
    <alternativeName>
        <fullName evidence="25">Low affinity neurotrophin receptor p75NTR</fullName>
    </alternativeName>
    <alternativeName>
        <fullName evidence="23">Low-affinity nerve growth factor receptor</fullName>
    </alternativeName>
    <alternativeName>
        <fullName evidence="24">Low-affinity nerve growth factor receptor p75NGFR</fullName>
    </alternativeName>
    <alternativeName>
        <fullName evidence="26">Low-affinity nerve growth factor receptor p75NGR</fullName>
    </alternativeName>
</protein>
<feature type="region of interest" description="Disordered" evidence="28">
    <location>
        <begin position="268"/>
        <end position="340"/>
    </location>
</feature>
<feature type="domain" description="TNFR-Cys" evidence="31">
    <location>
        <begin position="57"/>
        <end position="98"/>
    </location>
</feature>
<dbReference type="Gene3D" id="1.10.533.10">
    <property type="entry name" value="Death Domain, Fas"/>
    <property type="match status" value="1"/>
</dbReference>
<evidence type="ECO:0000313" key="33">
    <source>
        <dbReference type="Proteomes" id="UP000519225"/>
    </source>
</evidence>
<keyword evidence="15" id="KW-0770">Synapse</keyword>
<feature type="domain" description="TNFR-Cys" evidence="31">
    <location>
        <begin position="99"/>
        <end position="137"/>
    </location>
</feature>
<evidence type="ECO:0000256" key="20">
    <source>
        <dbReference type="ARBA" id="ARBA00023180"/>
    </source>
</evidence>
<evidence type="ECO:0000256" key="12">
    <source>
        <dbReference type="ARBA" id="ARBA00022782"/>
    </source>
</evidence>
<evidence type="ECO:0000256" key="27">
    <source>
        <dbReference type="PROSITE-ProRule" id="PRU00206"/>
    </source>
</evidence>
<dbReference type="GO" id="GO:0005035">
    <property type="term" value="F:death receptor activity"/>
    <property type="evidence" value="ECO:0007669"/>
    <property type="project" value="TreeGrafter"/>
</dbReference>
<organism evidence="32 33">
    <name type="scientific">Pluvianellus socialis</name>
    <name type="common">Magellanic plover</name>
    <dbReference type="NCBI Taxonomy" id="227228"/>
    <lineage>
        <taxon>Eukaryota</taxon>
        <taxon>Metazoa</taxon>
        <taxon>Chordata</taxon>
        <taxon>Craniata</taxon>
        <taxon>Vertebrata</taxon>
        <taxon>Euteleostomi</taxon>
        <taxon>Archelosauria</taxon>
        <taxon>Archosauria</taxon>
        <taxon>Dinosauria</taxon>
        <taxon>Saurischia</taxon>
        <taxon>Theropoda</taxon>
        <taxon>Coelurosauria</taxon>
        <taxon>Aves</taxon>
        <taxon>Neognathae</taxon>
        <taxon>Neoaves</taxon>
        <taxon>Charadriiformes</taxon>
        <taxon>Charadriidae</taxon>
        <taxon>Pluvianellus</taxon>
    </lineage>
</organism>
<feature type="disulfide bond" evidence="27">
    <location>
        <begin position="140"/>
        <end position="155"/>
    </location>
</feature>
<gene>
    <name evidence="32" type="primary">Ngfr</name>
    <name evidence="32" type="ORF">PLUSOC_R14354</name>
</gene>
<dbReference type="Proteomes" id="UP000519225">
    <property type="component" value="Unassembled WGS sequence"/>
</dbReference>
<evidence type="ECO:0000256" key="28">
    <source>
        <dbReference type="SAM" id="MobiDB-lite"/>
    </source>
</evidence>
<dbReference type="CDD" id="cd08311">
    <property type="entry name" value="Death_p75NR"/>
    <property type="match status" value="1"/>
</dbReference>
<evidence type="ECO:0000259" key="30">
    <source>
        <dbReference type="PROSITE" id="PS50017"/>
    </source>
</evidence>
<dbReference type="InterPro" id="IPR034046">
    <property type="entry name" value="TNFRSF16_N"/>
</dbReference>
<dbReference type="SMART" id="SM00005">
    <property type="entry name" value="DEATH"/>
    <property type="match status" value="1"/>
</dbReference>
<feature type="disulfide bond" evidence="27">
    <location>
        <begin position="158"/>
        <end position="171"/>
    </location>
</feature>
<dbReference type="SMART" id="SM00208">
    <property type="entry name" value="TNFR"/>
    <property type="match status" value="4"/>
</dbReference>
<dbReference type="InterPro" id="IPR000488">
    <property type="entry name" value="Death_dom"/>
</dbReference>
<dbReference type="Pfam" id="PF00531">
    <property type="entry name" value="Death"/>
    <property type="match status" value="1"/>
</dbReference>
<evidence type="ECO:0000256" key="4">
    <source>
        <dbReference type="ARBA" id="ARBA00004624"/>
    </source>
</evidence>
<accession>A0A7L3DLT5</accession>
<proteinExistence type="predicted"/>
<dbReference type="EMBL" id="VZTS01024660">
    <property type="protein sequence ID" value="NXT56459.1"/>
    <property type="molecule type" value="Genomic_DNA"/>
</dbReference>
<reference evidence="32 33" key="1">
    <citation type="submission" date="2019-09" db="EMBL/GenBank/DDBJ databases">
        <title>Bird 10,000 Genomes (B10K) Project - Family phase.</title>
        <authorList>
            <person name="Zhang G."/>
        </authorList>
    </citation>
    <scope>NUCLEOTIDE SEQUENCE [LARGE SCALE GENOMIC DNA]</scope>
    <source>
        <strain evidence="32">B10K-DU-012-14</strain>
        <tissue evidence="32">Blood</tissue>
    </source>
</reference>
<evidence type="ECO:0000256" key="23">
    <source>
        <dbReference type="ARBA" id="ARBA00076891"/>
    </source>
</evidence>
<dbReference type="GO" id="GO:0006915">
    <property type="term" value="P:apoptotic process"/>
    <property type="evidence" value="ECO:0007669"/>
    <property type="project" value="UniProtKB-KW"/>
</dbReference>
<feature type="disulfide bond" evidence="27">
    <location>
        <begin position="116"/>
        <end position="129"/>
    </location>
</feature>
<keyword evidence="13" id="KW-0524">Neurogenesis</keyword>
<keyword evidence="16" id="KW-0090">Biological rhythms</keyword>
<feature type="compositionally biased region" description="Polar residues" evidence="28">
    <location>
        <begin position="268"/>
        <end position="283"/>
    </location>
</feature>
<dbReference type="InterPro" id="IPR011029">
    <property type="entry name" value="DEATH-like_dom_sf"/>
</dbReference>
<keyword evidence="18 27" id="KW-1015">Disulfide bond</keyword>
<dbReference type="GO" id="GO:0009986">
    <property type="term" value="C:cell surface"/>
    <property type="evidence" value="ECO:0007669"/>
    <property type="project" value="TreeGrafter"/>
</dbReference>
<feature type="repeat" description="TNFR-Cys" evidence="27">
    <location>
        <begin position="139"/>
        <end position="179"/>
    </location>
</feature>
<evidence type="ECO:0000256" key="17">
    <source>
        <dbReference type="ARBA" id="ARBA00023136"/>
    </source>
</evidence>
<feature type="non-terminal residue" evidence="32">
    <location>
        <position position="440"/>
    </location>
</feature>
<dbReference type="FunFam" id="2.10.50.10:FF:000012">
    <property type="entry name" value="tumor necrosis factor receptor superfamily member 16"/>
    <property type="match status" value="1"/>
</dbReference>
<feature type="disulfide bond" evidence="27">
    <location>
        <begin position="119"/>
        <end position="137"/>
    </location>
</feature>
<evidence type="ECO:0000256" key="6">
    <source>
        <dbReference type="ARBA" id="ARBA00022475"/>
    </source>
</evidence>
<dbReference type="FunFam" id="2.10.50.10:FF:000027">
    <property type="entry name" value="tumor necrosis factor receptor superfamily member 16"/>
    <property type="match status" value="1"/>
</dbReference>
<comment type="subcellular location">
    <subcellularLocation>
        <location evidence="1">Cell membrane</location>
        <topology evidence="1">Single-pass type I membrane protein</topology>
    </subcellularLocation>
    <subcellularLocation>
        <location evidence="3">Cell projection</location>
        <location evidence="3">Dendritic spine</location>
    </subcellularLocation>
    <subcellularLocation>
        <location evidence="4">Cell projection</location>
        <location evidence="4">Growth cone</location>
    </subcellularLocation>
    <subcellularLocation>
        <location evidence="2">Perikaryon</location>
    </subcellularLocation>
</comment>
<feature type="repeat" description="TNFR-Cys" evidence="27">
    <location>
        <begin position="57"/>
        <end position="98"/>
    </location>
</feature>
<feature type="disulfide bond" evidence="27">
    <location>
        <begin position="161"/>
        <end position="179"/>
    </location>
</feature>
<evidence type="ECO:0000256" key="16">
    <source>
        <dbReference type="ARBA" id="ARBA00023108"/>
    </source>
</evidence>
<dbReference type="AlphaFoldDB" id="A0A7L3DLT5"/>
<dbReference type="GO" id="GO:0043204">
    <property type="term" value="C:perikaryon"/>
    <property type="evidence" value="ECO:0007669"/>
    <property type="project" value="UniProtKB-SubCell"/>
</dbReference>
<evidence type="ECO:0000259" key="31">
    <source>
        <dbReference type="PROSITE" id="PS50050"/>
    </source>
</evidence>
<sequence>ITRVTPRLCFLSQGPAGGSKDKCFTKMYTASGECCKACNLGEGVVQPCGVNQTVCEPCLDSVTYSDTVSATEPCKPCTQCVGLQSMSAPCVESDDAVCRCAYGYYQDEPSGSCKECRVCEVGFGLMFPCQDSQDTVCEECPEGTFSSEANFVDPCLPCTTCEENEVMVKECTAISDAECRDLHPRWTTHTPSLVGSDSPEPVTRDPFDTEVMPSTLADTVTTVMGSSQPVVSRGTADNLIPVYCSILAAVVVGLVAYIAFKRWNNCKQNKQGANNRPVNQTPSPEGEKLHSDSGISVDSQSLHDQQPPSQSTQGPGRANWEPQGGQGYPGDGLNAVLSIPAPKGDGNLYTNLPPSKQEEVEKLLGSSAEETWRQLAGELGYKEDLIDSFTREESPARALLADWSSKETATLDALLAALRKIQRGDIAESLYSESTATSPV</sequence>